<dbReference type="GO" id="GO:0005886">
    <property type="term" value="C:plasma membrane"/>
    <property type="evidence" value="ECO:0007669"/>
    <property type="project" value="UniProtKB-SubCell"/>
</dbReference>
<dbReference type="InterPro" id="IPR052029">
    <property type="entry name" value="PpiD_chaperone"/>
</dbReference>
<dbReference type="AlphaFoldDB" id="A0AAW3ZN31"/>
<comment type="subcellular location">
    <subcellularLocation>
        <location evidence="1">Cell inner membrane</location>
        <topology evidence="1">Single-pass type II membrane protein</topology>
        <orientation evidence="1">Periplasmic side</orientation>
    </subcellularLocation>
</comment>
<accession>A0AAW3ZN31</accession>
<keyword evidence="3" id="KW-0997">Cell inner membrane</keyword>
<dbReference type="RefSeq" id="WP_192029471.1">
    <property type="nucleotide sequence ID" value="NZ_JACYTR010000016.1"/>
</dbReference>
<evidence type="ECO:0000256" key="9">
    <source>
        <dbReference type="ARBA" id="ARBA00040743"/>
    </source>
</evidence>
<keyword evidence="12" id="KW-0175">Coiled coil</keyword>
<dbReference type="InterPro" id="IPR000297">
    <property type="entry name" value="PPIase_PpiC"/>
</dbReference>
<evidence type="ECO:0000256" key="8">
    <source>
        <dbReference type="ARBA" id="ARBA00038408"/>
    </source>
</evidence>
<keyword evidence="7" id="KW-0143">Chaperone</keyword>
<evidence type="ECO:0000256" key="3">
    <source>
        <dbReference type="ARBA" id="ARBA00022519"/>
    </source>
</evidence>
<comment type="similarity">
    <text evidence="8">Belongs to the PpiD chaperone family.</text>
</comment>
<evidence type="ECO:0000256" key="11">
    <source>
        <dbReference type="PROSITE-ProRule" id="PRU00278"/>
    </source>
</evidence>
<comment type="caution">
    <text evidence="15">The sequence shown here is derived from an EMBL/GenBank/DDBJ whole genome shotgun (WGS) entry which is preliminary data.</text>
</comment>
<sequence length="637" mass="70596">MLTALREKTSGWIATIIIGLLIVPFAFFGVNNYFDSSIETWVAKVGESEISQDDFRSRFDQYRQQMRRMLGDNYDGASIESAESKSRLLDNMIEAEVLRQVSQELGLVVGRGELQKEISQMEVFHTNGKFDPQQYTLLLASQGMTPRGFEARMREDMTIRALPTALNDSALATTSEVDNYFRLRDQTRDLNVLMLEAPAADAVADPSEETLQAYLTEHSDRYVSEEQVAIEYVIVDASAIDVPAQASEESLRERYETQKSRYSRPAQRLASHILVKVAADAPAQAQQDAQARADELAKQARGGADFAELAKQHSDDIGSKSAGGDLGWLEPGFLDPAFETALFAMQKDAISDPVKSSEGWHVIQLRDERPGEIKSFEEVRAELEQDYNQNERERRFSELAGRLVDEVFQNPTELKAAADKLGLQLQTTATFGRAGGADPITFNRDVLNFAFAPGSIEKGEGSDPIKLDEARTAVVRVAEHKPSVPLSFAEVRDQLLSDWRREQRQNLADKRADDLLQRLNNGESLADLAADVGVELRSEAGVGRGAVNLDREVVSKAFTLARPAEGSPSFAKVDLPAERRALVEVTKVNDGDPNSVPAMERQAVSQQIAQTKAAIEMQDMIDKAKQGIEIQRAVDRL</sequence>
<evidence type="ECO:0000256" key="6">
    <source>
        <dbReference type="ARBA" id="ARBA00023136"/>
    </source>
</evidence>
<evidence type="ECO:0000313" key="15">
    <source>
        <dbReference type="EMBL" id="MBD8526049.1"/>
    </source>
</evidence>
<dbReference type="Gene3D" id="3.10.50.40">
    <property type="match status" value="1"/>
</dbReference>
<dbReference type="GO" id="GO:0003755">
    <property type="term" value="F:peptidyl-prolyl cis-trans isomerase activity"/>
    <property type="evidence" value="ECO:0007669"/>
    <property type="project" value="UniProtKB-KW"/>
</dbReference>
<evidence type="ECO:0000256" key="7">
    <source>
        <dbReference type="ARBA" id="ARBA00023186"/>
    </source>
</evidence>
<keyword evidence="2" id="KW-1003">Cell membrane</keyword>
<dbReference type="Pfam" id="PF13624">
    <property type="entry name" value="SurA_N_3"/>
    <property type="match status" value="1"/>
</dbReference>
<dbReference type="Proteomes" id="UP000613768">
    <property type="component" value="Unassembled WGS sequence"/>
</dbReference>
<evidence type="ECO:0000256" key="12">
    <source>
        <dbReference type="SAM" id="Coils"/>
    </source>
</evidence>
<feature type="domain" description="PpiC" evidence="14">
    <location>
        <begin position="265"/>
        <end position="367"/>
    </location>
</feature>
<keyword evidence="16" id="KW-1185">Reference proteome</keyword>
<evidence type="ECO:0000259" key="14">
    <source>
        <dbReference type="PROSITE" id="PS50198"/>
    </source>
</evidence>
<dbReference type="PROSITE" id="PS50198">
    <property type="entry name" value="PPIC_PPIASE_2"/>
    <property type="match status" value="1"/>
</dbReference>
<keyword evidence="11" id="KW-0413">Isomerase</keyword>
<dbReference type="SUPFAM" id="SSF54534">
    <property type="entry name" value="FKBP-like"/>
    <property type="match status" value="1"/>
</dbReference>
<keyword evidence="5 13" id="KW-1133">Transmembrane helix</keyword>
<dbReference type="Gene3D" id="1.10.4030.10">
    <property type="entry name" value="Porin chaperone SurA, peptide-binding domain"/>
    <property type="match status" value="1"/>
</dbReference>
<reference evidence="15 16" key="1">
    <citation type="submission" date="2020-09" db="EMBL/GenBank/DDBJ databases">
        <title>Pseudoxanthomonas sp. CAU 1598 isolated from sand of Yaerae Beach.</title>
        <authorList>
            <person name="Kim W."/>
        </authorList>
    </citation>
    <scope>NUCLEOTIDE SEQUENCE [LARGE SCALE GENOMIC DNA]</scope>
    <source>
        <strain evidence="15 16">CAU 1598</strain>
    </source>
</reference>
<protein>
    <recommendedName>
        <fullName evidence="9">Periplasmic chaperone PpiD</fullName>
    </recommendedName>
    <alternativeName>
        <fullName evidence="10">Periplasmic folding chaperone</fullName>
    </alternativeName>
</protein>
<evidence type="ECO:0000256" key="4">
    <source>
        <dbReference type="ARBA" id="ARBA00022692"/>
    </source>
</evidence>
<name>A0AAW3ZN31_9GAMM</name>
<dbReference type="SUPFAM" id="SSF109998">
    <property type="entry name" value="Triger factor/SurA peptide-binding domain-like"/>
    <property type="match status" value="1"/>
</dbReference>
<evidence type="ECO:0000256" key="1">
    <source>
        <dbReference type="ARBA" id="ARBA00004382"/>
    </source>
</evidence>
<evidence type="ECO:0000256" key="13">
    <source>
        <dbReference type="SAM" id="Phobius"/>
    </source>
</evidence>
<dbReference type="Pfam" id="PF00639">
    <property type="entry name" value="Rotamase"/>
    <property type="match status" value="1"/>
</dbReference>
<evidence type="ECO:0000256" key="2">
    <source>
        <dbReference type="ARBA" id="ARBA00022475"/>
    </source>
</evidence>
<dbReference type="EMBL" id="JACYTR010000016">
    <property type="protein sequence ID" value="MBD8526049.1"/>
    <property type="molecule type" value="Genomic_DNA"/>
</dbReference>
<dbReference type="InterPro" id="IPR027304">
    <property type="entry name" value="Trigger_fact/SurA_dom_sf"/>
</dbReference>
<evidence type="ECO:0000313" key="16">
    <source>
        <dbReference type="Proteomes" id="UP000613768"/>
    </source>
</evidence>
<evidence type="ECO:0000256" key="10">
    <source>
        <dbReference type="ARBA" id="ARBA00042775"/>
    </source>
</evidence>
<organism evidence="15 16">
    <name type="scientific">Pseudomarimonas arenosa</name>
    <dbReference type="NCBI Taxonomy" id="2774145"/>
    <lineage>
        <taxon>Bacteria</taxon>
        <taxon>Pseudomonadati</taxon>
        <taxon>Pseudomonadota</taxon>
        <taxon>Gammaproteobacteria</taxon>
        <taxon>Lysobacterales</taxon>
        <taxon>Lysobacteraceae</taxon>
        <taxon>Pseudomarimonas</taxon>
    </lineage>
</organism>
<feature type="transmembrane region" description="Helical" evidence="13">
    <location>
        <begin position="12"/>
        <end position="30"/>
    </location>
</feature>
<keyword evidence="6 13" id="KW-0472">Membrane</keyword>
<dbReference type="PANTHER" id="PTHR47529:SF1">
    <property type="entry name" value="PERIPLASMIC CHAPERONE PPID"/>
    <property type="match status" value="1"/>
</dbReference>
<dbReference type="InterPro" id="IPR046357">
    <property type="entry name" value="PPIase_dom_sf"/>
</dbReference>
<keyword evidence="11" id="KW-0697">Rotamase</keyword>
<gene>
    <name evidence="15" type="ORF">IFO71_09865</name>
</gene>
<dbReference type="InterPro" id="IPR023058">
    <property type="entry name" value="PPIase_PpiC_CS"/>
</dbReference>
<proteinExistence type="inferred from homology"/>
<keyword evidence="4 13" id="KW-0812">Transmembrane</keyword>
<evidence type="ECO:0000256" key="5">
    <source>
        <dbReference type="ARBA" id="ARBA00022989"/>
    </source>
</evidence>
<dbReference type="PANTHER" id="PTHR47529">
    <property type="entry name" value="PEPTIDYL-PROLYL CIS-TRANS ISOMERASE D"/>
    <property type="match status" value="1"/>
</dbReference>
<dbReference type="PROSITE" id="PS01096">
    <property type="entry name" value="PPIC_PPIASE_1"/>
    <property type="match status" value="1"/>
</dbReference>
<feature type="coiled-coil region" evidence="12">
    <location>
        <begin position="373"/>
        <end position="400"/>
    </location>
</feature>